<reference evidence="2 3" key="1">
    <citation type="journal article" date="2018" name="PLoS Genet.">
        <title>Population sequencing reveals clonal diversity and ancestral inbreeding in the grapevine cultivar Chardonnay.</title>
        <authorList>
            <person name="Roach M.J."/>
            <person name="Johnson D.L."/>
            <person name="Bohlmann J."/>
            <person name="van Vuuren H.J."/>
            <person name="Jones S.J."/>
            <person name="Pretorius I.S."/>
            <person name="Schmidt S.A."/>
            <person name="Borneman A.R."/>
        </authorList>
    </citation>
    <scope>NUCLEOTIDE SEQUENCE [LARGE SCALE GENOMIC DNA]</scope>
    <source>
        <strain evidence="3">cv. Chardonnay</strain>
        <tissue evidence="2">Leaf</tissue>
    </source>
</reference>
<dbReference type="Pfam" id="PF00078">
    <property type="entry name" value="RVT_1"/>
    <property type="match status" value="1"/>
</dbReference>
<name>A0A438KRX9_VITVI</name>
<protein>
    <submittedName>
        <fullName evidence="2">Transposon TX1 uncharacterized 149 kDa protein</fullName>
    </submittedName>
</protein>
<dbReference type="AlphaFoldDB" id="A0A438KRX9"/>
<accession>A0A438KRX9</accession>
<dbReference type="SUPFAM" id="SSF56672">
    <property type="entry name" value="DNA/RNA polymerases"/>
    <property type="match status" value="1"/>
</dbReference>
<evidence type="ECO:0000313" key="2">
    <source>
        <dbReference type="EMBL" id="RVX23970.1"/>
    </source>
</evidence>
<dbReference type="CDD" id="cd01650">
    <property type="entry name" value="RT_nLTR_like"/>
    <property type="match status" value="1"/>
</dbReference>
<dbReference type="InterPro" id="IPR043502">
    <property type="entry name" value="DNA/RNA_pol_sf"/>
</dbReference>
<sequence length="446" mass="51693">MWLQHTNFKENFRDWWSGFQGNGWEGHKFMRRLQYVKAKLKEWNKFSFGELKEKKKSILNDLANFDAIEQEGGLNPDLLSQRASRKGELEELILREEIHWRQKAKVKWVKEGDYNSKFYHKVTNGRRNRKYIKELENERGLVLKNAESITEEILHYFEKLYSNPTGESWGVEGLDWSPISEESALKLDSPFTEEEISKAIFQLDRDKAPGPDDFTISVFQECWDVIKEDLRISDFKPISLITSLYKIIAKVLSGRLRGVLHATIHYSQGAFVQGRQILDAVLIANEIVDERRRSGEEGVVFKIDFEKVYDHVKWDFLDHVLEKKGFSPRWRKWMSGCLSSVSYAILVNGSAKGWVKASRGLRQGDPLSPFLFTLIADALSRMLMRAEERNMMEGFREELQTLKSLLLVFGHISRLKVNLNKSSIYGINLDQALSRLAVMLDCKASG</sequence>
<dbReference type="EMBL" id="QGNW01000001">
    <property type="protein sequence ID" value="RVX23970.1"/>
    <property type="molecule type" value="Genomic_DNA"/>
</dbReference>
<dbReference type="Proteomes" id="UP000288805">
    <property type="component" value="Unassembled WGS sequence"/>
</dbReference>
<dbReference type="InterPro" id="IPR000477">
    <property type="entry name" value="RT_dom"/>
</dbReference>
<proteinExistence type="predicted"/>
<evidence type="ECO:0000259" key="1">
    <source>
        <dbReference type="Pfam" id="PF00078"/>
    </source>
</evidence>
<feature type="domain" description="Reverse transcriptase" evidence="1">
    <location>
        <begin position="228"/>
        <end position="387"/>
    </location>
</feature>
<gene>
    <name evidence="2" type="primary">YTX2_545</name>
    <name evidence="2" type="ORF">CK203_000663</name>
</gene>
<evidence type="ECO:0000313" key="3">
    <source>
        <dbReference type="Proteomes" id="UP000288805"/>
    </source>
</evidence>
<dbReference type="PANTHER" id="PTHR46890">
    <property type="entry name" value="NON-LTR RETROLELEMENT REVERSE TRANSCRIPTASE-LIKE PROTEIN-RELATED"/>
    <property type="match status" value="1"/>
</dbReference>
<dbReference type="PANTHER" id="PTHR46890:SF50">
    <property type="entry name" value="RNA-DIRECTED DNA POLYMERASE, EUKARYOTA, REVERSE TRANSCRIPTASE ZINC-BINDING DOMAIN PROTEIN-RELATED"/>
    <property type="match status" value="1"/>
</dbReference>
<dbReference type="InterPro" id="IPR052343">
    <property type="entry name" value="Retrotransposon-Effector_Assoc"/>
</dbReference>
<comment type="caution">
    <text evidence="2">The sequence shown here is derived from an EMBL/GenBank/DDBJ whole genome shotgun (WGS) entry which is preliminary data.</text>
</comment>
<organism evidence="2 3">
    <name type="scientific">Vitis vinifera</name>
    <name type="common">Grape</name>
    <dbReference type="NCBI Taxonomy" id="29760"/>
    <lineage>
        <taxon>Eukaryota</taxon>
        <taxon>Viridiplantae</taxon>
        <taxon>Streptophyta</taxon>
        <taxon>Embryophyta</taxon>
        <taxon>Tracheophyta</taxon>
        <taxon>Spermatophyta</taxon>
        <taxon>Magnoliopsida</taxon>
        <taxon>eudicotyledons</taxon>
        <taxon>Gunneridae</taxon>
        <taxon>Pentapetalae</taxon>
        <taxon>rosids</taxon>
        <taxon>Vitales</taxon>
        <taxon>Vitaceae</taxon>
        <taxon>Viteae</taxon>
        <taxon>Vitis</taxon>
    </lineage>
</organism>